<proteinExistence type="inferred from homology"/>
<keyword evidence="8 10" id="KW-0131">Cell cycle</keyword>
<evidence type="ECO:0000259" key="12">
    <source>
        <dbReference type="Pfam" id="PF01225"/>
    </source>
</evidence>
<dbReference type="GO" id="GO:0071555">
    <property type="term" value="P:cell wall organization"/>
    <property type="evidence" value="ECO:0007669"/>
    <property type="project" value="UniProtKB-KW"/>
</dbReference>
<evidence type="ECO:0000256" key="11">
    <source>
        <dbReference type="RuleBase" id="RU004136"/>
    </source>
</evidence>
<gene>
    <name evidence="10" type="primary">murF</name>
    <name evidence="15" type="ORF">FSB75_18925</name>
</gene>
<evidence type="ECO:0000256" key="10">
    <source>
        <dbReference type="HAMAP-Rule" id="MF_02019"/>
    </source>
</evidence>
<dbReference type="InterPro" id="IPR036615">
    <property type="entry name" value="Mur_ligase_C_dom_sf"/>
</dbReference>
<dbReference type="KEGG" id="fgg:FSB75_18925"/>
<dbReference type="Gene3D" id="3.90.190.20">
    <property type="entry name" value="Mur ligase, C-terminal domain"/>
    <property type="match status" value="1"/>
</dbReference>
<dbReference type="InterPro" id="IPR035911">
    <property type="entry name" value="MurE/MurF_N"/>
</dbReference>
<dbReference type="OrthoDB" id="9801978at2"/>
<accession>A0A5B8UNU2</accession>
<evidence type="ECO:0000259" key="13">
    <source>
        <dbReference type="Pfam" id="PF02875"/>
    </source>
</evidence>
<dbReference type="Pfam" id="PF02875">
    <property type="entry name" value="Mur_ligase_C"/>
    <property type="match status" value="1"/>
</dbReference>
<keyword evidence="1 10" id="KW-0963">Cytoplasm</keyword>
<dbReference type="PANTHER" id="PTHR43024">
    <property type="entry name" value="UDP-N-ACETYLMURAMOYL-TRIPEPTIDE--D-ALANYL-D-ALANINE LIGASE"/>
    <property type="match status" value="1"/>
</dbReference>
<dbReference type="InterPro" id="IPR000713">
    <property type="entry name" value="Mur_ligase_N"/>
</dbReference>
<dbReference type="EC" id="6.3.2.10" evidence="10 11"/>
<evidence type="ECO:0000256" key="7">
    <source>
        <dbReference type="ARBA" id="ARBA00022984"/>
    </source>
</evidence>
<evidence type="ECO:0000256" key="1">
    <source>
        <dbReference type="ARBA" id="ARBA00022490"/>
    </source>
</evidence>
<feature type="domain" description="Mur ligase central" evidence="14">
    <location>
        <begin position="95"/>
        <end position="277"/>
    </location>
</feature>
<dbReference type="InterPro" id="IPR036565">
    <property type="entry name" value="Mur-like_cat_sf"/>
</dbReference>
<dbReference type="GO" id="GO:0047480">
    <property type="term" value="F:UDP-N-acetylmuramoyl-tripeptide-D-alanyl-D-alanine ligase activity"/>
    <property type="evidence" value="ECO:0007669"/>
    <property type="project" value="UniProtKB-UniRule"/>
</dbReference>
<dbReference type="GO" id="GO:0005524">
    <property type="term" value="F:ATP binding"/>
    <property type="evidence" value="ECO:0007669"/>
    <property type="project" value="UniProtKB-UniRule"/>
</dbReference>
<keyword evidence="4 10" id="KW-0547">Nucleotide-binding</keyword>
<dbReference type="InterPro" id="IPR051046">
    <property type="entry name" value="MurCDEF_CellWall_CoF430Synth"/>
</dbReference>
<keyword evidence="9 10" id="KW-0961">Cell wall biogenesis/degradation</keyword>
<dbReference type="GO" id="GO:0008360">
    <property type="term" value="P:regulation of cell shape"/>
    <property type="evidence" value="ECO:0007669"/>
    <property type="project" value="UniProtKB-KW"/>
</dbReference>
<evidence type="ECO:0000256" key="3">
    <source>
        <dbReference type="ARBA" id="ARBA00022618"/>
    </source>
</evidence>
<keyword evidence="3 10" id="KW-0132">Cell division</keyword>
<evidence type="ECO:0000256" key="2">
    <source>
        <dbReference type="ARBA" id="ARBA00022598"/>
    </source>
</evidence>
<dbReference type="SUPFAM" id="SSF53623">
    <property type="entry name" value="MurD-like peptide ligases, catalytic domain"/>
    <property type="match status" value="1"/>
</dbReference>
<feature type="domain" description="Mur ligase C-terminal" evidence="13">
    <location>
        <begin position="301"/>
        <end position="378"/>
    </location>
</feature>
<evidence type="ECO:0000256" key="4">
    <source>
        <dbReference type="ARBA" id="ARBA00022741"/>
    </source>
</evidence>
<dbReference type="EMBL" id="CP042433">
    <property type="protein sequence ID" value="QEC57889.1"/>
    <property type="molecule type" value="Genomic_DNA"/>
</dbReference>
<evidence type="ECO:0000256" key="6">
    <source>
        <dbReference type="ARBA" id="ARBA00022960"/>
    </source>
</evidence>
<evidence type="ECO:0000256" key="9">
    <source>
        <dbReference type="ARBA" id="ARBA00023316"/>
    </source>
</evidence>
<dbReference type="Pfam" id="PF08245">
    <property type="entry name" value="Mur_ligase_M"/>
    <property type="match status" value="1"/>
</dbReference>
<dbReference type="Gene3D" id="3.40.1190.10">
    <property type="entry name" value="Mur-like, catalytic domain"/>
    <property type="match status" value="1"/>
</dbReference>
<comment type="subcellular location">
    <subcellularLocation>
        <location evidence="10 11">Cytoplasm</location>
    </subcellularLocation>
</comment>
<dbReference type="GO" id="GO:0005737">
    <property type="term" value="C:cytoplasm"/>
    <property type="evidence" value="ECO:0007669"/>
    <property type="project" value="UniProtKB-SubCell"/>
</dbReference>
<dbReference type="SUPFAM" id="SSF53244">
    <property type="entry name" value="MurD-like peptide ligases, peptide-binding domain"/>
    <property type="match status" value="1"/>
</dbReference>
<evidence type="ECO:0000313" key="16">
    <source>
        <dbReference type="Proteomes" id="UP000321204"/>
    </source>
</evidence>
<organism evidence="15 16">
    <name type="scientific">Flavisolibacter ginsenosidimutans</name>
    <dbReference type="NCBI Taxonomy" id="661481"/>
    <lineage>
        <taxon>Bacteria</taxon>
        <taxon>Pseudomonadati</taxon>
        <taxon>Bacteroidota</taxon>
        <taxon>Chitinophagia</taxon>
        <taxon>Chitinophagales</taxon>
        <taxon>Chitinophagaceae</taxon>
        <taxon>Flavisolibacter</taxon>
    </lineage>
</organism>
<feature type="binding site" evidence="10">
    <location>
        <begin position="97"/>
        <end position="103"/>
    </location>
    <ligand>
        <name>ATP</name>
        <dbReference type="ChEBI" id="CHEBI:30616"/>
    </ligand>
</feature>
<dbReference type="InterPro" id="IPR013221">
    <property type="entry name" value="Mur_ligase_cen"/>
</dbReference>
<dbReference type="NCBIfam" id="TIGR01143">
    <property type="entry name" value="murF"/>
    <property type="match status" value="1"/>
</dbReference>
<keyword evidence="2 10" id="KW-0436">Ligase</keyword>
<name>A0A5B8UNU2_9BACT</name>
<dbReference type="GO" id="GO:0008766">
    <property type="term" value="F:UDP-N-acetylmuramoylalanyl-D-glutamyl-2,6-diaminopimelate-D-alanyl-D-alanine ligase activity"/>
    <property type="evidence" value="ECO:0007669"/>
    <property type="project" value="RHEA"/>
</dbReference>
<dbReference type="Proteomes" id="UP000321204">
    <property type="component" value="Chromosome"/>
</dbReference>
<comment type="function">
    <text evidence="10 11">Involved in cell wall formation. Catalyzes the final step in the synthesis of UDP-N-acetylmuramoyl-pentapeptide, the precursor of murein.</text>
</comment>
<dbReference type="HAMAP" id="MF_02019">
    <property type="entry name" value="MurF"/>
    <property type="match status" value="1"/>
</dbReference>
<evidence type="ECO:0000256" key="5">
    <source>
        <dbReference type="ARBA" id="ARBA00022840"/>
    </source>
</evidence>
<feature type="domain" description="Mur ligase N-terminal catalytic" evidence="12">
    <location>
        <begin position="16"/>
        <end position="84"/>
    </location>
</feature>
<dbReference type="InterPro" id="IPR005863">
    <property type="entry name" value="UDP-N-AcMur_synth"/>
</dbReference>
<dbReference type="GO" id="GO:0009252">
    <property type="term" value="P:peptidoglycan biosynthetic process"/>
    <property type="evidence" value="ECO:0007669"/>
    <property type="project" value="UniProtKB-UniRule"/>
</dbReference>
<dbReference type="UniPathway" id="UPA00219"/>
<dbReference type="PANTHER" id="PTHR43024:SF1">
    <property type="entry name" value="UDP-N-ACETYLMURAMOYL-TRIPEPTIDE--D-ALANYL-D-ALANINE LIGASE"/>
    <property type="match status" value="1"/>
</dbReference>
<comment type="similarity">
    <text evidence="10">Belongs to the MurCDEF family. MurF subfamily.</text>
</comment>
<dbReference type="Pfam" id="PF01225">
    <property type="entry name" value="Mur_ligase"/>
    <property type="match status" value="1"/>
</dbReference>
<sequence>MTIAELYAIYQQHPTVQTDTRKLQKDDLYFALKGPNFNGNAFAQKALEQGAAYAVIDEADYAIKDKTILVDDVLQTLQQLALHHRKQFNIPFLAITGSNGKTTTKELIHAVLSTAFKTYTTEGNLNNHIGVPLTILKIKSNAEMAVIEMGANHQKEIASYCVIALPTHGLITNVGKAHLEGFGGEEGVRKGKGELFDFIRQNNGSVFRMNDYDYLRDMSKGIANVFTYGTKDADVVGNVAQSDPFLEVNFTKGFEGEIKTSLVGSYNLPNVLAAVAAGKKFGVNDEKIKAAIEAYSPSNSRSQLVQKGSNKIILDAYNANPSSMKAAIENFAKAEGDSKFLVLGGMAELGQESLQEHKTLIDEIAKHKWKAVLLVGGDFLKTEHPFLSFAKPEEAGEWLQKQNLQNAFFLIKGSRSMQMEKVLNYL</sequence>
<dbReference type="GO" id="GO:0051301">
    <property type="term" value="P:cell division"/>
    <property type="evidence" value="ECO:0007669"/>
    <property type="project" value="UniProtKB-KW"/>
</dbReference>
<evidence type="ECO:0000313" key="15">
    <source>
        <dbReference type="EMBL" id="QEC57889.1"/>
    </source>
</evidence>
<keyword evidence="7 10" id="KW-0573">Peptidoglycan synthesis</keyword>
<dbReference type="RefSeq" id="WP_146790679.1">
    <property type="nucleotide sequence ID" value="NZ_BAABIO010000003.1"/>
</dbReference>
<comment type="catalytic activity">
    <reaction evidence="10 11">
        <text>D-alanyl-D-alanine + UDP-N-acetyl-alpha-D-muramoyl-L-alanyl-gamma-D-glutamyl-meso-2,6-diaminopimelate + ATP = UDP-N-acetyl-alpha-D-muramoyl-L-alanyl-gamma-D-glutamyl-meso-2,6-diaminopimeloyl-D-alanyl-D-alanine + ADP + phosphate + H(+)</text>
        <dbReference type="Rhea" id="RHEA:28374"/>
        <dbReference type="ChEBI" id="CHEBI:15378"/>
        <dbReference type="ChEBI" id="CHEBI:30616"/>
        <dbReference type="ChEBI" id="CHEBI:43474"/>
        <dbReference type="ChEBI" id="CHEBI:57822"/>
        <dbReference type="ChEBI" id="CHEBI:61386"/>
        <dbReference type="ChEBI" id="CHEBI:83905"/>
        <dbReference type="ChEBI" id="CHEBI:456216"/>
        <dbReference type="EC" id="6.3.2.10"/>
    </reaction>
</comment>
<keyword evidence="6 10" id="KW-0133">Cell shape</keyword>
<evidence type="ECO:0000259" key="14">
    <source>
        <dbReference type="Pfam" id="PF08245"/>
    </source>
</evidence>
<protein>
    <recommendedName>
        <fullName evidence="10 11">UDP-N-acetylmuramoyl-tripeptide--D-alanyl-D-alanine ligase</fullName>
        <ecNumber evidence="10 11">6.3.2.10</ecNumber>
    </recommendedName>
    <alternativeName>
        <fullName evidence="10">D-alanyl-D-alanine-adding enzyme</fullName>
    </alternativeName>
</protein>
<dbReference type="Gene3D" id="3.40.1390.10">
    <property type="entry name" value="MurE/MurF, N-terminal domain"/>
    <property type="match status" value="1"/>
</dbReference>
<reference evidence="15 16" key="1">
    <citation type="journal article" date="2015" name="Int. J. Syst. Evol. Microbiol.">
        <title>Flavisolibacter ginsenosidimutans sp. nov., with ginsenoside-converting activity isolated from soil used for cultivating ginseng.</title>
        <authorList>
            <person name="Zhao Y."/>
            <person name="Liu Q."/>
            <person name="Kang M.S."/>
            <person name="Jin F."/>
            <person name="Yu H."/>
            <person name="Im W.T."/>
        </authorList>
    </citation>
    <scope>NUCLEOTIDE SEQUENCE [LARGE SCALE GENOMIC DNA]</scope>
    <source>
        <strain evidence="15 16">Gsoil 636</strain>
    </source>
</reference>
<dbReference type="AlphaFoldDB" id="A0A5B8UNU2"/>
<evidence type="ECO:0000256" key="8">
    <source>
        <dbReference type="ARBA" id="ARBA00023306"/>
    </source>
</evidence>
<dbReference type="SUPFAM" id="SSF63418">
    <property type="entry name" value="MurE/MurF N-terminal domain"/>
    <property type="match status" value="1"/>
</dbReference>
<keyword evidence="5 10" id="KW-0067">ATP-binding</keyword>
<keyword evidence="16" id="KW-1185">Reference proteome</keyword>
<comment type="pathway">
    <text evidence="10 11">Cell wall biogenesis; peptidoglycan biosynthesis.</text>
</comment>
<dbReference type="InterPro" id="IPR004101">
    <property type="entry name" value="Mur_ligase_C"/>
</dbReference>